<dbReference type="Gene3D" id="3.20.20.80">
    <property type="entry name" value="Glycosidases"/>
    <property type="match status" value="1"/>
</dbReference>
<evidence type="ECO:0000256" key="1">
    <source>
        <dbReference type="ARBA" id="ARBA00010838"/>
    </source>
</evidence>
<keyword evidence="6" id="KW-1185">Reference proteome</keyword>
<dbReference type="InterPro" id="IPR017853">
    <property type="entry name" value="GH"/>
</dbReference>
<keyword evidence="2" id="KW-0378">Hydrolase</keyword>
<reference evidence="5" key="1">
    <citation type="submission" date="2021-07" db="EMBL/GenBank/DDBJ databases">
        <authorList>
            <person name="Catto M.A."/>
            <person name="Jacobson A."/>
            <person name="Kennedy G."/>
            <person name="Labadie P."/>
            <person name="Hunt B.G."/>
            <person name="Srinivasan R."/>
        </authorList>
    </citation>
    <scope>NUCLEOTIDE SEQUENCE</scope>
    <source>
        <strain evidence="5">PL_HMW_Pooled</strain>
        <tissue evidence="5">Head</tissue>
    </source>
</reference>
<dbReference type="PANTHER" id="PTHR10353:SF36">
    <property type="entry name" value="LP05116P"/>
    <property type="match status" value="1"/>
</dbReference>
<evidence type="ECO:0000313" key="6">
    <source>
        <dbReference type="Proteomes" id="UP001219518"/>
    </source>
</evidence>
<dbReference type="Proteomes" id="UP001219518">
    <property type="component" value="Unassembled WGS sequence"/>
</dbReference>
<proteinExistence type="inferred from homology"/>
<evidence type="ECO:0000256" key="2">
    <source>
        <dbReference type="ARBA" id="ARBA00022801"/>
    </source>
</evidence>
<name>A0AAE1GWV9_9NEOP</name>
<dbReference type="GO" id="GO:0008422">
    <property type="term" value="F:beta-glucosidase activity"/>
    <property type="evidence" value="ECO:0007669"/>
    <property type="project" value="TreeGrafter"/>
</dbReference>
<dbReference type="EMBL" id="JAHWGI010000195">
    <property type="protein sequence ID" value="KAK3910811.1"/>
    <property type="molecule type" value="Genomic_DNA"/>
</dbReference>
<dbReference type="Pfam" id="PF00232">
    <property type="entry name" value="Glyco_hydro_1"/>
    <property type="match status" value="1"/>
</dbReference>
<evidence type="ECO:0000313" key="5">
    <source>
        <dbReference type="EMBL" id="KAK3910811.1"/>
    </source>
</evidence>
<dbReference type="AlphaFoldDB" id="A0AAE1GWV9"/>
<keyword evidence="3" id="KW-0326">Glycosidase</keyword>
<accession>A0AAE1GWV9</accession>
<sequence length="386" mass="43838">KGVNVFDFYYHTHNVPVNESSDIACDFYGHYKEDIALAAKIGFNVFRLSFSWARIFPDGNMSRPANTVGVQHYHNLLDELRNKNIEPLVTIFHFEYPQALEDAFGGWVGEEMVDVFADYAEFLFKEYGSKVKYWTSINEAALYCTLLAGIVIPPRTINTTAKQNACLKNTILGHAKAHKIYEEKYKAKFHGLVGFGTGPPFSRGATPEDDALAEYSNINIGIGLSIDPLVFGDYPEAVRATKTPFTDAEKELIKGRIDFVGVNMFGGRIESASGEEGNGQDGFGSSHSPWVLREMPLWIKKRYERDGRKLPVFITENGIDIAGSASEIDDWDIRAVYVSVIIVNLHNHNHVKFPKIDKFIQIWRNCIEFNKKLRDYWPIIRKYSKD</sequence>
<evidence type="ECO:0000256" key="3">
    <source>
        <dbReference type="ARBA" id="ARBA00023295"/>
    </source>
</evidence>
<organism evidence="5 6">
    <name type="scientific">Frankliniella fusca</name>
    <dbReference type="NCBI Taxonomy" id="407009"/>
    <lineage>
        <taxon>Eukaryota</taxon>
        <taxon>Metazoa</taxon>
        <taxon>Ecdysozoa</taxon>
        <taxon>Arthropoda</taxon>
        <taxon>Hexapoda</taxon>
        <taxon>Insecta</taxon>
        <taxon>Pterygota</taxon>
        <taxon>Neoptera</taxon>
        <taxon>Paraneoptera</taxon>
        <taxon>Thysanoptera</taxon>
        <taxon>Terebrantia</taxon>
        <taxon>Thripoidea</taxon>
        <taxon>Thripidae</taxon>
        <taxon>Frankliniella</taxon>
    </lineage>
</organism>
<gene>
    <name evidence="5" type="ORF">KUF71_004299</name>
</gene>
<dbReference type="GO" id="GO:0005975">
    <property type="term" value="P:carbohydrate metabolic process"/>
    <property type="evidence" value="ECO:0007669"/>
    <property type="project" value="InterPro"/>
</dbReference>
<dbReference type="InterPro" id="IPR001360">
    <property type="entry name" value="Glyco_hydro_1"/>
</dbReference>
<dbReference type="SUPFAM" id="SSF51445">
    <property type="entry name" value="(Trans)glycosidases"/>
    <property type="match status" value="1"/>
</dbReference>
<comment type="caution">
    <text evidence="5">The sequence shown here is derived from an EMBL/GenBank/DDBJ whole genome shotgun (WGS) entry which is preliminary data.</text>
</comment>
<dbReference type="PANTHER" id="PTHR10353">
    <property type="entry name" value="GLYCOSYL HYDROLASE"/>
    <property type="match status" value="1"/>
</dbReference>
<feature type="non-terminal residue" evidence="5">
    <location>
        <position position="386"/>
    </location>
</feature>
<comment type="similarity">
    <text evidence="1 4">Belongs to the glycosyl hydrolase 1 family.</text>
</comment>
<reference evidence="5" key="2">
    <citation type="journal article" date="2023" name="BMC Genomics">
        <title>Pest status, molecular evolution, and epigenetic factors derived from the genome assembly of Frankliniella fusca, a thysanopteran phytovirus vector.</title>
        <authorList>
            <person name="Catto M.A."/>
            <person name="Labadie P.E."/>
            <person name="Jacobson A.L."/>
            <person name="Kennedy G.G."/>
            <person name="Srinivasan R."/>
            <person name="Hunt B.G."/>
        </authorList>
    </citation>
    <scope>NUCLEOTIDE SEQUENCE</scope>
    <source>
        <strain evidence="5">PL_HMW_Pooled</strain>
    </source>
</reference>
<protein>
    <submittedName>
        <fullName evidence="5">Beta-glucosidase 11</fullName>
    </submittedName>
</protein>
<evidence type="ECO:0000256" key="4">
    <source>
        <dbReference type="RuleBase" id="RU003690"/>
    </source>
</evidence>